<organism evidence="4 5">
    <name type="scientific">Triparma columacea</name>
    <dbReference type="NCBI Taxonomy" id="722753"/>
    <lineage>
        <taxon>Eukaryota</taxon>
        <taxon>Sar</taxon>
        <taxon>Stramenopiles</taxon>
        <taxon>Ochrophyta</taxon>
        <taxon>Bolidophyceae</taxon>
        <taxon>Parmales</taxon>
        <taxon>Triparmaceae</taxon>
        <taxon>Triparma</taxon>
    </lineage>
</organism>
<sequence>MSSNPIRDKRSPEPMEMESRISSSSSTQPRLSEMSPQARLNFTQQEPSCLAPCDVCRCCPTKSQLHDEPLYNRMIMCFFAICLMWATSLKVASSVATSFIETPTASSIYDTCEDTYELIGEEKQEYVQCVEVQLGQCNINLAKAADAEAERIEAAHETNTAIIKAARELQSSCSAAFSGARFELEGWAENGVALPYLASCADEDKEDINNQVGDISAVKSEAFTLTTEYSEESQSTVERLADYIVLRSAYDAEYADNKTQHLQDGFQEWVESIYLPTFDLNVTFDALFPDVDQLMSCVTTREPKTPSNCPLMDSAYELIDETMTDLNSMLDTATDQLQEFKVTADQYKDNVESAYQNSKTFFEGVHDTVARLSLDTGDWGGWFDMELYTFFPDDVEWPVAITFEEIPDVSEVWDKVSPALDAFYLNLTKAQKDAYLLGKKWKKEVKDQLDKLPDITPEDYNPPKYIGADDSIRNVTAEKKRHKEKSNGFIDQAAVALDAFAELSQYTEENFNPPSVTFNFTDYRDKASEFNFSFESLTASAIDFKLWFIQFGSLSTALFYADFLFRAYQTIRLLYYYWGRGGLNIPDVDVTADQEPNNPFKLSTPRLFAMIISNPMTPAFIAMVFTAWGSALLSSIYSPLYNEYMSGCVNRVQGVEGNNGTFFTENLFAISYNYASQDGNSATFAGLDAYDVQRAEICSQYGSNSANRQNEDLAVLGSLKESHNQAAGGLALYTGCLDTADLDGQFQDACCGLEGYEACSGGSEEKINSCPLNDLVSPKVPYDLPSSYLFEPTCQTAMVGDDWSLQDSVYNCDNLPTCDMSCGGPDRPKVKKQTEACGCMMEWGAHSVWLKLVVAFVIYVSLNMSRIKLVQGLTKLFWKYLHPGLFTFKSTCTREGEVVVGEGDGKEMKDVEMGGGGKGAFAALLKRRLEEVLKKFWRKGIPQVMMAIAFNVPWIYLLMNVTHDIKYKE</sequence>
<comment type="caution">
    <text evidence="4">The sequence shown here is derived from an EMBL/GenBank/DDBJ whole genome shotgun (WGS) entry which is preliminary data.</text>
</comment>
<feature type="compositionally biased region" description="Low complexity" evidence="2">
    <location>
        <begin position="20"/>
        <end position="33"/>
    </location>
</feature>
<evidence type="ECO:0000313" key="5">
    <source>
        <dbReference type="Proteomes" id="UP001165065"/>
    </source>
</evidence>
<dbReference type="AlphaFoldDB" id="A0A9W7GKL9"/>
<proteinExistence type="predicted"/>
<dbReference type="OrthoDB" id="206539at2759"/>
<reference evidence="5" key="1">
    <citation type="journal article" date="2023" name="Commun. Biol.">
        <title>Genome analysis of Parmales, the sister group of diatoms, reveals the evolutionary specialization of diatoms from phago-mixotrophs to photoautotrophs.</title>
        <authorList>
            <person name="Ban H."/>
            <person name="Sato S."/>
            <person name="Yoshikawa S."/>
            <person name="Yamada K."/>
            <person name="Nakamura Y."/>
            <person name="Ichinomiya M."/>
            <person name="Sato N."/>
            <person name="Blanc-Mathieu R."/>
            <person name="Endo H."/>
            <person name="Kuwata A."/>
            <person name="Ogata H."/>
        </authorList>
    </citation>
    <scope>NUCLEOTIDE SEQUENCE [LARGE SCALE GENOMIC DNA]</scope>
</reference>
<feature type="region of interest" description="Disordered" evidence="2">
    <location>
        <begin position="1"/>
        <end position="35"/>
    </location>
</feature>
<keyword evidence="1" id="KW-0175">Coiled coil</keyword>
<keyword evidence="3" id="KW-0812">Transmembrane</keyword>
<feature type="transmembrane region" description="Helical" evidence="3">
    <location>
        <begin position="936"/>
        <end position="959"/>
    </location>
</feature>
<keyword evidence="3" id="KW-1133">Transmembrane helix</keyword>
<feature type="transmembrane region" description="Helical" evidence="3">
    <location>
        <begin position="546"/>
        <end position="565"/>
    </location>
</feature>
<accession>A0A9W7GKL9</accession>
<feature type="compositionally biased region" description="Basic and acidic residues" evidence="2">
    <location>
        <begin position="1"/>
        <end position="19"/>
    </location>
</feature>
<evidence type="ECO:0000256" key="1">
    <source>
        <dbReference type="SAM" id="Coils"/>
    </source>
</evidence>
<keyword evidence="3" id="KW-0472">Membrane</keyword>
<gene>
    <name evidence="4" type="ORF">TrCOL_g7607</name>
</gene>
<dbReference type="Proteomes" id="UP001165065">
    <property type="component" value="Unassembled WGS sequence"/>
</dbReference>
<evidence type="ECO:0000313" key="4">
    <source>
        <dbReference type="EMBL" id="GMI46639.1"/>
    </source>
</evidence>
<protein>
    <submittedName>
        <fullName evidence="4">Uncharacterized protein</fullName>
    </submittedName>
</protein>
<evidence type="ECO:0000256" key="3">
    <source>
        <dbReference type="SAM" id="Phobius"/>
    </source>
</evidence>
<dbReference type="EMBL" id="BRYA01000308">
    <property type="protein sequence ID" value="GMI46639.1"/>
    <property type="molecule type" value="Genomic_DNA"/>
</dbReference>
<evidence type="ECO:0000256" key="2">
    <source>
        <dbReference type="SAM" id="MobiDB-lite"/>
    </source>
</evidence>
<name>A0A9W7GKL9_9STRA</name>
<feature type="coiled-coil region" evidence="1">
    <location>
        <begin position="330"/>
        <end position="357"/>
    </location>
</feature>
<keyword evidence="5" id="KW-1185">Reference proteome</keyword>
<feature type="transmembrane region" description="Helical" evidence="3">
    <location>
        <begin position="607"/>
        <end position="628"/>
    </location>
</feature>